<proteinExistence type="predicted"/>
<feature type="coiled-coil region" evidence="1">
    <location>
        <begin position="86"/>
        <end position="113"/>
    </location>
</feature>
<evidence type="ECO:0000313" key="3">
    <source>
        <dbReference type="Proteomes" id="UP000002881"/>
    </source>
</evidence>
<reference evidence="2 3" key="1">
    <citation type="journal article" date="2012" name="Genome Biol. Evol.">
        <title>Genome Sequence of the Mesophilic Thermotogales Bacterium Mesotoga prima MesG1.Ag.4.2 Reveals the Largest Thermotogales Genome To Date.</title>
        <authorList>
            <person name="Zhaxybayeva O."/>
            <person name="Swithers K.S."/>
            <person name="Foght J."/>
            <person name="Green A.G."/>
            <person name="Bruce D."/>
            <person name="Detter C."/>
            <person name="Han S."/>
            <person name="Teshima H."/>
            <person name="Han J."/>
            <person name="Woyke T."/>
            <person name="Pitluck S."/>
            <person name="Nolan M."/>
            <person name="Ivanova N."/>
            <person name="Pati A."/>
            <person name="Land M.L."/>
            <person name="Dlutek M."/>
            <person name="Doolittle W.F."/>
            <person name="Noll K.M."/>
            <person name="Nesbo C.L."/>
        </authorList>
    </citation>
    <scope>NUCLEOTIDE SEQUENCE [LARGE SCALE GENOMIC DNA]</scope>
    <source>
        <strain evidence="3">mesG1.Ag.4.2</strain>
    </source>
</reference>
<organism evidence="2 3">
    <name type="scientific">Mesotoga prima MesG1.Ag.4.2</name>
    <dbReference type="NCBI Taxonomy" id="660470"/>
    <lineage>
        <taxon>Bacteria</taxon>
        <taxon>Thermotogati</taxon>
        <taxon>Thermotogota</taxon>
        <taxon>Thermotogae</taxon>
        <taxon>Kosmotogales</taxon>
        <taxon>Kosmotogaceae</taxon>
        <taxon>Mesotoga</taxon>
    </lineage>
</organism>
<dbReference type="RefSeq" id="WP_014730824.1">
    <property type="nucleotide sequence ID" value="NC_017934.1"/>
</dbReference>
<gene>
    <name evidence="2" type="ORF">Theba_1126</name>
</gene>
<dbReference type="EMBL" id="CP003532">
    <property type="protein sequence ID" value="AFK06830.1"/>
    <property type="molecule type" value="Genomic_DNA"/>
</dbReference>
<protein>
    <submittedName>
        <fullName evidence="2">Uncharacterized protein</fullName>
    </submittedName>
</protein>
<keyword evidence="1" id="KW-0175">Coiled coil</keyword>
<sequence length="731" mass="84156">MDRETAKVTLLAEALEMSRNSYVEHRTLEGLESFFDRSTAIELAKGLKDGFSLEIPLEVIMSNGFFRGYLAGLMLSDKTTSHVVKEQIAKILLEDLLRTMNEAEETSPRQEESFQSEGDLKKRFFSLFEEKDREESGGLVRENLSLFRHFMNSKHFIPIYLWGNELTTFICESLDSEQFEGSLREDLRKIVPFVLASYSMPDTMGSSVGLRLPSIESYLSSQFPILAMIRNRKLNPDQVTEFIKSLSHIIFGDILLAPVSMAAGGKTEEKARAKLIINKMFASMSDSELGIMLNSSGYESRDGFLYEVVVCNDFSKLFDRLKNILKGIEKKASLFSNMAIASALLDKDEAIDYVVEYVAYLKALEPTIAVVRSGLLLCMKYDLEDEEFFRKKFFEITDEKPDPPLIRSLLRDSFGDLDVIYEHMADEYSYRTAIDGVISNLKSIKEPNFISFEKTGSLEYSRVPMYTLINSAISQNDIDHAFDTLVAYCKKYRFNFEFMNTLLFLSTRETDELKKLLRVEGELALKVLHDIVEKDRWASLIEVEQSPSNTELLQVIEHYVDSLIDRKDYREALRVIEEVFPLVGPDDYGYLLASKLLVCWRLNMFDELAKTMESKNHSGHPKALAVLALKNYAYRELDRAEQILLKILHQCPDFIKYLLEEEENDKKDFEKAERGNLRSQKRVDSLTLAEEFRGDWLNLRGGKEWLKRVQKVFDELRDGSNLPENFDSSSW</sequence>
<dbReference type="KEGG" id="mpg:Theba_1126"/>
<dbReference type="HOGENOM" id="CLU_378907_0_0_0"/>
<name>I2F4H7_9BACT</name>
<dbReference type="AlphaFoldDB" id="I2F4H7"/>
<accession>I2F4H7</accession>
<dbReference type="GeneID" id="87106953"/>
<dbReference type="Proteomes" id="UP000002881">
    <property type="component" value="Chromosome"/>
</dbReference>
<evidence type="ECO:0000256" key="1">
    <source>
        <dbReference type="SAM" id="Coils"/>
    </source>
</evidence>
<evidence type="ECO:0000313" key="2">
    <source>
        <dbReference type="EMBL" id="AFK06830.1"/>
    </source>
</evidence>
<keyword evidence="3" id="KW-1185">Reference proteome</keyword>